<gene>
    <name evidence="1" type="ORF">S06H3_19563</name>
</gene>
<protein>
    <submittedName>
        <fullName evidence="1">Uncharacterized protein</fullName>
    </submittedName>
</protein>
<dbReference type="AlphaFoldDB" id="X1KJ35"/>
<evidence type="ECO:0000313" key="1">
    <source>
        <dbReference type="EMBL" id="GAI07047.1"/>
    </source>
</evidence>
<reference evidence="1" key="1">
    <citation type="journal article" date="2014" name="Front. Microbiol.">
        <title>High frequency of phylogenetically diverse reductive dehalogenase-homologous genes in deep subseafloor sedimentary metagenomes.</title>
        <authorList>
            <person name="Kawai M."/>
            <person name="Futagami T."/>
            <person name="Toyoda A."/>
            <person name="Takaki Y."/>
            <person name="Nishi S."/>
            <person name="Hori S."/>
            <person name="Arai W."/>
            <person name="Tsubouchi T."/>
            <person name="Morono Y."/>
            <person name="Uchiyama I."/>
            <person name="Ito T."/>
            <person name="Fujiyama A."/>
            <person name="Inagaki F."/>
            <person name="Takami H."/>
        </authorList>
    </citation>
    <scope>NUCLEOTIDE SEQUENCE</scope>
    <source>
        <strain evidence="1">Expedition CK06-06</strain>
    </source>
</reference>
<proteinExistence type="predicted"/>
<feature type="non-terminal residue" evidence="1">
    <location>
        <position position="1"/>
    </location>
</feature>
<sequence length="30" mass="3655">YITSLVKEGDRMVKRWITNYIEEFGDLHKI</sequence>
<accession>X1KJ35</accession>
<organism evidence="1">
    <name type="scientific">marine sediment metagenome</name>
    <dbReference type="NCBI Taxonomy" id="412755"/>
    <lineage>
        <taxon>unclassified sequences</taxon>
        <taxon>metagenomes</taxon>
        <taxon>ecological metagenomes</taxon>
    </lineage>
</organism>
<name>X1KJ35_9ZZZZ</name>
<comment type="caution">
    <text evidence="1">The sequence shown here is derived from an EMBL/GenBank/DDBJ whole genome shotgun (WGS) entry which is preliminary data.</text>
</comment>
<dbReference type="EMBL" id="BARV01010027">
    <property type="protein sequence ID" value="GAI07047.1"/>
    <property type="molecule type" value="Genomic_DNA"/>
</dbReference>